<sequence>MREVQSTMLSFKHAWHPYQIMKIKVFQWKMLHGILPITDRLARFNMVLRPSICPLCRKHEDSMDHVFISCTVVTPVWYYFQSILGITLCSTTDMRQMMMHWWLKAGSKTLLDLFKHFCQV</sequence>
<evidence type="ECO:0000259" key="1">
    <source>
        <dbReference type="Pfam" id="PF13966"/>
    </source>
</evidence>
<accession>A0AAV0DVQ7</accession>
<gene>
    <name evidence="2" type="ORF">CEPIT_LOCUS19324</name>
</gene>
<dbReference type="Pfam" id="PF13966">
    <property type="entry name" value="zf-RVT"/>
    <property type="match status" value="1"/>
</dbReference>
<evidence type="ECO:0000313" key="2">
    <source>
        <dbReference type="EMBL" id="CAH9110860.1"/>
    </source>
</evidence>
<feature type="domain" description="Reverse transcriptase zinc-binding" evidence="1">
    <location>
        <begin position="6"/>
        <end position="77"/>
    </location>
</feature>
<dbReference type="AlphaFoldDB" id="A0AAV0DVQ7"/>
<evidence type="ECO:0000313" key="3">
    <source>
        <dbReference type="Proteomes" id="UP001152523"/>
    </source>
</evidence>
<dbReference type="Proteomes" id="UP001152523">
    <property type="component" value="Unassembled WGS sequence"/>
</dbReference>
<proteinExistence type="predicted"/>
<comment type="caution">
    <text evidence="2">The sequence shown here is derived from an EMBL/GenBank/DDBJ whole genome shotgun (WGS) entry which is preliminary data.</text>
</comment>
<dbReference type="InterPro" id="IPR026960">
    <property type="entry name" value="RVT-Znf"/>
</dbReference>
<organism evidence="2 3">
    <name type="scientific">Cuscuta epithymum</name>
    <dbReference type="NCBI Taxonomy" id="186058"/>
    <lineage>
        <taxon>Eukaryota</taxon>
        <taxon>Viridiplantae</taxon>
        <taxon>Streptophyta</taxon>
        <taxon>Embryophyta</taxon>
        <taxon>Tracheophyta</taxon>
        <taxon>Spermatophyta</taxon>
        <taxon>Magnoliopsida</taxon>
        <taxon>eudicotyledons</taxon>
        <taxon>Gunneridae</taxon>
        <taxon>Pentapetalae</taxon>
        <taxon>asterids</taxon>
        <taxon>lamiids</taxon>
        <taxon>Solanales</taxon>
        <taxon>Convolvulaceae</taxon>
        <taxon>Cuscuteae</taxon>
        <taxon>Cuscuta</taxon>
        <taxon>Cuscuta subgen. Cuscuta</taxon>
    </lineage>
</organism>
<keyword evidence="3" id="KW-1185">Reference proteome</keyword>
<reference evidence="2" key="1">
    <citation type="submission" date="2022-07" db="EMBL/GenBank/DDBJ databases">
        <authorList>
            <person name="Macas J."/>
            <person name="Novak P."/>
            <person name="Neumann P."/>
        </authorList>
    </citation>
    <scope>NUCLEOTIDE SEQUENCE</scope>
</reference>
<protein>
    <recommendedName>
        <fullName evidence="1">Reverse transcriptase zinc-binding domain-containing protein</fullName>
    </recommendedName>
</protein>
<name>A0AAV0DVQ7_9ASTE</name>
<dbReference type="EMBL" id="CAMAPF010000178">
    <property type="protein sequence ID" value="CAH9110860.1"/>
    <property type="molecule type" value="Genomic_DNA"/>
</dbReference>